<evidence type="ECO:0000256" key="1">
    <source>
        <dbReference type="ARBA" id="ARBA00022603"/>
    </source>
</evidence>
<dbReference type="PROSITE" id="PS51689">
    <property type="entry name" value="SAM_RNA_A_N6_MT"/>
    <property type="match status" value="1"/>
</dbReference>
<dbReference type="InterPro" id="IPR020598">
    <property type="entry name" value="rRNA_Ade_methylase_Trfase_N"/>
</dbReference>
<evidence type="ECO:0000313" key="7">
    <source>
        <dbReference type="EMBL" id="CAJ1510134.1"/>
    </source>
</evidence>
<feature type="binding site" evidence="5">
    <location>
        <position position="61"/>
    </location>
    <ligand>
        <name>S-adenosyl-L-methionine</name>
        <dbReference type="ChEBI" id="CHEBI:59789"/>
    </ligand>
</feature>
<keyword evidence="4 5" id="KW-0694">RNA-binding</keyword>
<dbReference type="NCBIfam" id="NF000499">
    <property type="entry name" value="Erm23S_rRNA_broad"/>
    <property type="match status" value="1"/>
</dbReference>
<dbReference type="InterPro" id="IPR001737">
    <property type="entry name" value="KsgA/Erm"/>
</dbReference>
<evidence type="ECO:0000256" key="2">
    <source>
        <dbReference type="ARBA" id="ARBA00022679"/>
    </source>
</evidence>
<dbReference type="Gene3D" id="3.40.50.150">
    <property type="entry name" value="Vaccinia Virus protein VP39"/>
    <property type="match status" value="1"/>
</dbReference>
<comment type="similarity">
    <text evidence="5">Belongs to the class I-like SAM-binding methyltransferase superfamily. rRNA adenine N(6)-methyltransferase family.</text>
</comment>
<dbReference type="GO" id="GO:0008168">
    <property type="term" value="F:methyltransferase activity"/>
    <property type="evidence" value="ECO:0007669"/>
    <property type="project" value="UniProtKB-KW"/>
</dbReference>
<feature type="domain" description="Ribosomal RNA adenine methylase transferase N-terminal" evidence="6">
    <location>
        <begin position="21"/>
        <end position="181"/>
    </location>
</feature>
<dbReference type="RefSeq" id="WP_308479750.1">
    <property type="nucleotide sequence ID" value="NZ_OY726397.1"/>
</dbReference>
<dbReference type="PANTHER" id="PTHR11727">
    <property type="entry name" value="DIMETHYLADENOSINE TRANSFERASE"/>
    <property type="match status" value="1"/>
</dbReference>
<reference evidence="7 8" key="1">
    <citation type="submission" date="2023-08" db="EMBL/GenBank/DDBJ databases">
        <authorList>
            <person name="Folkvardsen B D."/>
            <person name="Norman A."/>
        </authorList>
    </citation>
    <scope>NUCLEOTIDE SEQUENCE [LARGE SCALE GENOMIC DNA]</scope>
    <source>
        <strain evidence="7 8">Mu0053</strain>
    </source>
</reference>
<dbReference type="SMART" id="SM00650">
    <property type="entry name" value="rADc"/>
    <property type="match status" value="1"/>
</dbReference>
<keyword evidence="3 5" id="KW-0949">S-adenosyl-L-methionine</keyword>
<organism evidence="7 8">
    <name type="scientific">[Mycobacterium] burgundiense</name>
    <dbReference type="NCBI Taxonomy" id="3064286"/>
    <lineage>
        <taxon>Bacteria</taxon>
        <taxon>Bacillati</taxon>
        <taxon>Actinomycetota</taxon>
        <taxon>Actinomycetes</taxon>
        <taxon>Mycobacteriales</taxon>
        <taxon>Mycobacteriaceae</taxon>
        <taxon>Mycolicibacterium</taxon>
    </lineage>
</organism>
<evidence type="ECO:0000313" key="8">
    <source>
        <dbReference type="Proteomes" id="UP001190465"/>
    </source>
</evidence>
<sequence length="257" mass="29213">MPTYRGGRHEYGQNFLNDAATVRAIVQTVAATRGPIVEIGPGRGALTFDLQRLRRSLTVVEIDPRHARWLEQKVKPHVRVINTDFIRWQLPEHPHVLVGNLPFHQTTAMLRKTLHAPGWTDAVLLVQWEVARRRAGIGGASMMTAQWWPWVDFTVGQRVPASAFTPRPSVDAGLLVMSRRPDPLLHWNEHRRYRSFVHAVFTGRGRGLPAILTKVCEKRTHTPIRAWLAAHRLSNSALPKQLSAAQWAQLFLIATRR</sequence>
<dbReference type="Proteomes" id="UP001190465">
    <property type="component" value="Chromosome"/>
</dbReference>
<dbReference type="GO" id="GO:0032259">
    <property type="term" value="P:methylation"/>
    <property type="evidence" value="ECO:0007669"/>
    <property type="project" value="UniProtKB-KW"/>
</dbReference>
<keyword evidence="1 5" id="KW-0489">Methyltransferase</keyword>
<dbReference type="CDD" id="cd02440">
    <property type="entry name" value="AdoMet_MTases"/>
    <property type="match status" value="1"/>
</dbReference>
<name>A0ABM9M4R0_9MYCO</name>
<protein>
    <submittedName>
        <fullName evidence="7">23S ribosomal RNA methyltransferase Erm</fullName>
    </submittedName>
</protein>
<keyword evidence="8" id="KW-1185">Reference proteome</keyword>
<proteinExistence type="inferred from homology"/>
<dbReference type="Pfam" id="PF00398">
    <property type="entry name" value="RrnaAD"/>
    <property type="match status" value="1"/>
</dbReference>
<keyword evidence="2 5" id="KW-0808">Transferase</keyword>
<dbReference type="PROSITE" id="PS01131">
    <property type="entry name" value="RRNA_A_DIMETH"/>
    <property type="match status" value="1"/>
</dbReference>
<dbReference type="InterPro" id="IPR020596">
    <property type="entry name" value="rRNA_Ade_Mease_Trfase_CS"/>
</dbReference>
<dbReference type="InterPro" id="IPR029063">
    <property type="entry name" value="SAM-dependent_MTases_sf"/>
</dbReference>
<gene>
    <name evidence="7" type="primary">erm</name>
    <name evidence="7" type="ORF">MU0053_004459</name>
</gene>
<dbReference type="EMBL" id="OY726397">
    <property type="protein sequence ID" value="CAJ1510134.1"/>
    <property type="molecule type" value="Genomic_DNA"/>
</dbReference>
<dbReference type="SUPFAM" id="SSF53335">
    <property type="entry name" value="S-adenosyl-L-methionine-dependent methyltransferases"/>
    <property type="match status" value="1"/>
</dbReference>
<evidence type="ECO:0000256" key="5">
    <source>
        <dbReference type="PROSITE-ProRule" id="PRU01026"/>
    </source>
</evidence>
<evidence type="ECO:0000256" key="3">
    <source>
        <dbReference type="ARBA" id="ARBA00022691"/>
    </source>
</evidence>
<feature type="binding site" evidence="5">
    <location>
        <position position="16"/>
    </location>
    <ligand>
        <name>S-adenosyl-L-methionine</name>
        <dbReference type="ChEBI" id="CHEBI:59789"/>
    </ligand>
</feature>
<dbReference type="PANTHER" id="PTHR11727:SF7">
    <property type="entry name" value="DIMETHYLADENOSINE TRANSFERASE-RELATED"/>
    <property type="match status" value="1"/>
</dbReference>
<accession>A0ABM9M4R0</accession>
<dbReference type="InterPro" id="IPR023165">
    <property type="entry name" value="rRNA_Ade_diMease-like_C"/>
</dbReference>
<feature type="binding site" evidence="5">
    <location>
        <position position="100"/>
    </location>
    <ligand>
        <name>S-adenosyl-L-methionine</name>
        <dbReference type="ChEBI" id="CHEBI:59789"/>
    </ligand>
</feature>
<evidence type="ECO:0000259" key="6">
    <source>
        <dbReference type="SMART" id="SM00650"/>
    </source>
</evidence>
<feature type="binding site" evidence="5">
    <location>
        <position position="14"/>
    </location>
    <ligand>
        <name>S-adenosyl-L-methionine</name>
        <dbReference type="ChEBI" id="CHEBI:59789"/>
    </ligand>
</feature>
<dbReference type="Gene3D" id="1.10.8.100">
    <property type="entry name" value="Ribosomal RNA adenine dimethylase-like, domain 2"/>
    <property type="match status" value="1"/>
</dbReference>
<feature type="binding site" evidence="5">
    <location>
        <position position="84"/>
    </location>
    <ligand>
        <name>S-adenosyl-L-methionine</name>
        <dbReference type="ChEBI" id="CHEBI:59789"/>
    </ligand>
</feature>
<feature type="binding site" evidence="5">
    <location>
        <position position="40"/>
    </location>
    <ligand>
        <name>S-adenosyl-L-methionine</name>
        <dbReference type="ChEBI" id="CHEBI:59789"/>
    </ligand>
</feature>
<evidence type="ECO:0000256" key="4">
    <source>
        <dbReference type="ARBA" id="ARBA00022884"/>
    </source>
</evidence>